<comment type="caution">
    <text evidence="1">The sequence shown here is derived from an EMBL/GenBank/DDBJ whole genome shotgun (WGS) entry which is preliminary data.</text>
</comment>
<name>A0AC60QNA8_IXOPE</name>
<evidence type="ECO:0000313" key="1">
    <source>
        <dbReference type="EMBL" id="KAG0436672.1"/>
    </source>
</evidence>
<keyword evidence="2" id="KW-1185">Reference proteome</keyword>
<gene>
    <name evidence="1" type="ORF">HPB47_017823</name>
</gene>
<reference evidence="1 2" key="1">
    <citation type="journal article" date="2020" name="Cell">
        <title>Large-Scale Comparative Analyses of Tick Genomes Elucidate Their Genetic Diversity and Vector Capacities.</title>
        <authorList>
            <consortium name="Tick Genome and Microbiome Consortium (TIGMIC)"/>
            <person name="Jia N."/>
            <person name="Wang J."/>
            <person name="Shi W."/>
            <person name="Du L."/>
            <person name="Sun Y."/>
            <person name="Zhan W."/>
            <person name="Jiang J.F."/>
            <person name="Wang Q."/>
            <person name="Zhang B."/>
            <person name="Ji P."/>
            <person name="Bell-Sakyi L."/>
            <person name="Cui X.M."/>
            <person name="Yuan T.T."/>
            <person name="Jiang B.G."/>
            <person name="Yang W.F."/>
            <person name="Lam T.T."/>
            <person name="Chang Q.C."/>
            <person name="Ding S.J."/>
            <person name="Wang X.J."/>
            <person name="Zhu J.G."/>
            <person name="Ruan X.D."/>
            <person name="Zhao L."/>
            <person name="Wei J.T."/>
            <person name="Ye R.Z."/>
            <person name="Que T.C."/>
            <person name="Du C.H."/>
            <person name="Zhou Y.H."/>
            <person name="Cheng J.X."/>
            <person name="Dai P.F."/>
            <person name="Guo W.B."/>
            <person name="Han X.H."/>
            <person name="Huang E.J."/>
            <person name="Li L.F."/>
            <person name="Wei W."/>
            <person name="Gao Y.C."/>
            <person name="Liu J.Z."/>
            <person name="Shao H.Z."/>
            <person name="Wang X."/>
            <person name="Wang C.C."/>
            <person name="Yang T.C."/>
            <person name="Huo Q.B."/>
            <person name="Li W."/>
            <person name="Chen H.Y."/>
            <person name="Chen S.E."/>
            <person name="Zhou L.G."/>
            <person name="Ni X.B."/>
            <person name="Tian J.H."/>
            <person name="Sheng Y."/>
            <person name="Liu T."/>
            <person name="Pan Y.S."/>
            <person name="Xia L.Y."/>
            <person name="Li J."/>
            <person name="Zhao F."/>
            <person name="Cao W.C."/>
        </authorList>
    </citation>
    <scope>NUCLEOTIDE SEQUENCE [LARGE SCALE GENOMIC DNA]</scope>
    <source>
        <strain evidence="1">Iper-2018</strain>
    </source>
</reference>
<proteinExistence type="predicted"/>
<sequence length="533" mass="57748">MPETRSGTSTVPPSAADSSDMEANRGAGSSSNSRVEGTDVSLELERERILLRQMEIQLKLAELNARSGARAGRAERDPEIERGEALKHYSKVLHGAIPKFPHDAEVPVWFETVECLFQRYAVPAEIQAHLVYPLIATRLAYLCASMKDGEFTFEHLRSVVLAELRLSAEEYRTRFTAASKRRDETWKQFATRTASYLQYYLEAKGVTEFSQLSSLLVADRMKDSMGQSAREYVTLQEGKDWLNPAGMADLLAVYDTAKGTARGPAGGETRGSGGENRRHDGGPPARPPHAPPRNCHVCGSPSHRAAECTRTRETKASTSHANVRHVLLDETGPDPLTMRVASVWKGRPTPSASKHVQVTCGGQTIRTLLDSGTEITVVRESLLPTGLVRPSGSVTLESAFGERVKAKLVALPMSLVKPDALALEEVCGTVSVMCALTNDLAPHTDCLLALDAWEALSTGARHDTNGIRADVFGKTHPDKAVCAAQVAAGADIALDSAEPSLNRYDAGQLRSSPPCCKRPMTIRLSVKRNSGQG</sequence>
<protein>
    <submittedName>
        <fullName evidence="1">Uncharacterized protein</fullName>
    </submittedName>
</protein>
<evidence type="ECO:0000313" key="2">
    <source>
        <dbReference type="Proteomes" id="UP000805193"/>
    </source>
</evidence>
<dbReference type="Proteomes" id="UP000805193">
    <property type="component" value="Unassembled WGS sequence"/>
</dbReference>
<organism evidence="1 2">
    <name type="scientific">Ixodes persulcatus</name>
    <name type="common">Taiga tick</name>
    <dbReference type="NCBI Taxonomy" id="34615"/>
    <lineage>
        <taxon>Eukaryota</taxon>
        <taxon>Metazoa</taxon>
        <taxon>Ecdysozoa</taxon>
        <taxon>Arthropoda</taxon>
        <taxon>Chelicerata</taxon>
        <taxon>Arachnida</taxon>
        <taxon>Acari</taxon>
        <taxon>Parasitiformes</taxon>
        <taxon>Ixodida</taxon>
        <taxon>Ixodoidea</taxon>
        <taxon>Ixodidae</taxon>
        <taxon>Ixodinae</taxon>
        <taxon>Ixodes</taxon>
    </lineage>
</organism>
<accession>A0AC60QNA8</accession>
<dbReference type="EMBL" id="JABSTQ010006801">
    <property type="protein sequence ID" value="KAG0436672.1"/>
    <property type="molecule type" value="Genomic_DNA"/>
</dbReference>